<name>A0ACC2II08_9PEZI</name>
<proteinExistence type="predicted"/>
<sequence>MENLTSSFASLLRSGEYSDFKLSPVIATALRSGFQEARTRIIEVNFELSALECMLDFMYTGSYSTAALQPGQPAQSTPNAGNEIGPALSTVSDVLLYHARVNAIADYYGVVGLAKTSATKIQELLLEQWCADAFCNLVQEAWGLADKSLHRVLVEISEIHLYELISRDIFADEGIASYLTADVLKASTETSERRELEVRGLQDRIKDLEHESETLKQSLDEIAAVLSKTRACCKRGCKQQFGCVIQKPSQNAEGRWFILLSLHILLSDIRRASVKIESG</sequence>
<comment type="caution">
    <text evidence="1">The sequence shown here is derived from an EMBL/GenBank/DDBJ whole genome shotgun (WGS) entry which is preliminary data.</text>
</comment>
<evidence type="ECO:0000313" key="1">
    <source>
        <dbReference type="EMBL" id="KAJ8114764.1"/>
    </source>
</evidence>
<protein>
    <submittedName>
        <fullName evidence="1">Uncharacterized protein</fullName>
    </submittedName>
</protein>
<reference evidence="1" key="1">
    <citation type="submission" date="2022-11" db="EMBL/GenBank/DDBJ databases">
        <title>Genome Sequence of Nemania bipapillata.</title>
        <authorList>
            <person name="Buettner E."/>
        </authorList>
    </citation>
    <scope>NUCLEOTIDE SEQUENCE</scope>
    <source>
        <strain evidence="1">CP14</strain>
    </source>
</reference>
<evidence type="ECO:0000313" key="2">
    <source>
        <dbReference type="Proteomes" id="UP001153334"/>
    </source>
</evidence>
<accession>A0ACC2II08</accession>
<keyword evidence="2" id="KW-1185">Reference proteome</keyword>
<organism evidence="1 2">
    <name type="scientific">Nemania bipapillata</name>
    <dbReference type="NCBI Taxonomy" id="110536"/>
    <lineage>
        <taxon>Eukaryota</taxon>
        <taxon>Fungi</taxon>
        <taxon>Dikarya</taxon>
        <taxon>Ascomycota</taxon>
        <taxon>Pezizomycotina</taxon>
        <taxon>Sordariomycetes</taxon>
        <taxon>Xylariomycetidae</taxon>
        <taxon>Xylariales</taxon>
        <taxon>Xylariaceae</taxon>
        <taxon>Nemania</taxon>
    </lineage>
</organism>
<gene>
    <name evidence="1" type="ORF">ONZ43_g4824</name>
</gene>
<dbReference type="EMBL" id="JAPESX010001375">
    <property type="protein sequence ID" value="KAJ8114764.1"/>
    <property type="molecule type" value="Genomic_DNA"/>
</dbReference>
<dbReference type="Proteomes" id="UP001153334">
    <property type="component" value="Unassembled WGS sequence"/>
</dbReference>